<dbReference type="Gene3D" id="1.10.1760.20">
    <property type="match status" value="1"/>
</dbReference>
<evidence type="ECO:0000256" key="9">
    <source>
        <dbReference type="SAM" id="Phobius"/>
    </source>
</evidence>
<feature type="transmembrane region" description="Helical" evidence="9">
    <location>
        <begin position="43"/>
        <end position="63"/>
    </location>
</feature>
<sequence length="175" mass="17906">MALFAALTAALGLLPPVEVALVPAPITAQTLGVMLAGAVLGSRRAGAALLLFVLLVVVGLPVLAGGRGGLGVLLGPSGGFILSWPVAAFVVGLLTERFWRRYTVLLGIAWNVVGGVLVVYLIGIPWMALVGDLGFDKALVGSLVYVPGDLTKAVIAAVVAVTVRRAYPLIEDRGA</sequence>
<dbReference type="PANTHER" id="PTHR34295:SF4">
    <property type="entry name" value="BIOTIN TRANSPORTER BIOY-RELATED"/>
    <property type="match status" value="1"/>
</dbReference>
<keyword evidence="3 8" id="KW-0813">Transport</keyword>
<comment type="similarity">
    <text evidence="2 8">Belongs to the BioY family.</text>
</comment>
<dbReference type="EMBL" id="JBHSQO010000036">
    <property type="protein sequence ID" value="MFC6093001.1"/>
    <property type="molecule type" value="Genomic_DNA"/>
</dbReference>
<accession>A0ABW1PC73</accession>
<evidence type="ECO:0000256" key="2">
    <source>
        <dbReference type="ARBA" id="ARBA00010692"/>
    </source>
</evidence>
<keyword evidence="7 8" id="KW-0472">Membrane</keyword>
<comment type="subcellular location">
    <subcellularLocation>
        <location evidence="1 8">Cell membrane</location>
        <topology evidence="1 8">Multi-pass membrane protein</topology>
    </subcellularLocation>
</comment>
<keyword evidence="11" id="KW-1185">Reference proteome</keyword>
<dbReference type="PIRSF" id="PIRSF016661">
    <property type="entry name" value="BioY"/>
    <property type="match status" value="1"/>
</dbReference>
<name>A0ABW1PC73_9PSEU</name>
<keyword evidence="5 9" id="KW-0812">Transmembrane</keyword>
<organism evidence="10 11">
    <name type="scientific">Saccharothrix lopnurensis</name>
    <dbReference type="NCBI Taxonomy" id="1670621"/>
    <lineage>
        <taxon>Bacteria</taxon>
        <taxon>Bacillati</taxon>
        <taxon>Actinomycetota</taxon>
        <taxon>Actinomycetes</taxon>
        <taxon>Pseudonocardiales</taxon>
        <taxon>Pseudonocardiaceae</taxon>
        <taxon>Saccharothrix</taxon>
    </lineage>
</organism>
<reference evidence="11" key="1">
    <citation type="journal article" date="2019" name="Int. J. Syst. Evol. Microbiol.">
        <title>The Global Catalogue of Microorganisms (GCM) 10K type strain sequencing project: providing services to taxonomists for standard genome sequencing and annotation.</title>
        <authorList>
            <consortium name="The Broad Institute Genomics Platform"/>
            <consortium name="The Broad Institute Genome Sequencing Center for Infectious Disease"/>
            <person name="Wu L."/>
            <person name="Ma J."/>
        </authorList>
    </citation>
    <scope>NUCLEOTIDE SEQUENCE [LARGE SCALE GENOMIC DNA]</scope>
    <source>
        <strain evidence="11">CGMCC 4.7246</strain>
    </source>
</reference>
<evidence type="ECO:0000256" key="3">
    <source>
        <dbReference type="ARBA" id="ARBA00022448"/>
    </source>
</evidence>
<evidence type="ECO:0000256" key="7">
    <source>
        <dbReference type="ARBA" id="ARBA00023136"/>
    </source>
</evidence>
<evidence type="ECO:0000256" key="5">
    <source>
        <dbReference type="ARBA" id="ARBA00022692"/>
    </source>
</evidence>
<dbReference type="InterPro" id="IPR003784">
    <property type="entry name" value="BioY"/>
</dbReference>
<proteinExistence type="inferred from homology"/>
<dbReference type="Pfam" id="PF02632">
    <property type="entry name" value="BioY"/>
    <property type="match status" value="1"/>
</dbReference>
<comment type="caution">
    <text evidence="10">The sequence shown here is derived from an EMBL/GenBank/DDBJ whole genome shotgun (WGS) entry which is preliminary data.</text>
</comment>
<keyword evidence="4 8" id="KW-1003">Cell membrane</keyword>
<keyword evidence="6 9" id="KW-1133">Transmembrane helix</keyword>
<dbReference type="Proteomes" id="UP001596220">
    <property type="component" value="Unassembled WGS sequence"/>
</dbReference>
<evidence type="ECO:0000256" key="1">
    <source>
        <dbReference type="ARBA" id="ARBA00004651"/>
    </source>
</evidence>
<evidence type="ECO:0000313" key="10">
    <source>
        <dbReference type="EMBL" id="MFC6093001.1"/>
    </source>
</evidence>
<protein>
    <recommendedName>
        <fullName evidence="8">Biotin transporter</fullName>
    </recommendedName>
</protein>
<feature type="transmembrane region" description="Helical" evidence="9">
    <location>
        <begin position="107"/>
        <end position="129"/>
    </location>
</feature>
<dbReference type="RefSeq" id="WP_380639759.1">
    <property type="nucleotide sequence ID" value="NZ_JBHSQO010000036.1"/>
</dbReference>
<dbReference type="PANTHER" id="PTHR34295">
    <property type="entry name" value="BIOTIN TRANSPORTER BIOY"/>
    <property type="match status" value="1"/>
</dbReference>
<evidence type="ECO:0000256" key="4">
    <source>
        <dbReference type="ARBA" id="ARBA00022475"/>
    </source>
</evidence>
<evidence type="ECO:0000256" key="8">
    <source>
        <dbReference type="PIRNR" id="PIRNR016661"/>
    </source>
</evidence>
<feature type="transmembrane region" description="Helical" evidence="9">
    <location>
        <begin position="70"/>
        <end position="95"/>
    </location>
</feature>
<evidence type="ECO:0000313" key="11">
    <source>
        <dbReference type="Proteomes" id="UP001596220"/>
    </source>
</evidence>
<evidence type="ECO:0000256" key="6">
    <source>
        <dbReference type="ARBA" id="ARBA00022989"/>
    </source>
</evidence>
<gene>
    <name evidence="10" type="ORF">ACFP3R_27335</name>
</gene>